<evidence type="ECO:0000313" key="2">
    <source>
        <dbReference type="EMBL" id="OXG18362.1"/>
    </source>
</evidence>
<accession>A0A854Q987</accession>
<feature type="compositionally biased region" description="Basic and acidic residues" evidence="1">
    <location>
        <begin position="76"/>
        <end position="91"/>
    </location>
</feature>
<dbReference type="Proteomes" id="UP000199727">
    <property type="component" value="Unassembled WGS sequence"/>
</dbReference>
<feature type="region of interest" description="Disordered" evidence="1">
    <location>
        <begin position="203"/>
        <end position="226"/>
    </location>
</feature>
<feature type="region of interest" description="Disordered" evidence="1">
    <location>
        <begin position="514"/>
        <end position="551"/>
    </location>
</feature>
<name>A0A854Q987_CRYNE</name>
<evidence type="ECO:0000256" key="1">
    <source>
        <dbReference type="SAM" id="MobiDB-lite"/>
    </source>
</evidence>
<evidence type="ECO:0000313" key="3">
    <source>
        <dbReference type="Proteomes" id="UP000199727"/>
    </source>
</evidence>
<gene>
    <name evidence="2" type="ORF">C361_04485</name>
</gene>
<proteinExistence type="predicted"/>
<sequence length="601" mass="66287">MDNQPLQPLKNPKYRHVSRSAAKRESVQMLGSIQNLRLQFSQVGVSHKTGAGAGVRCDGGPGVMGLGMVGEDDDENRPLPKEEQRERRERKPWKEVDLPRVEPEAARKEAREIVTSIRQIWGLSMPVSPTSPNCLSTSRSLYFSSLAAVAGGEEEARTSEDIRSALVTTARSMRRIRFLALSVSQGQSSTSAILAAPNSKLRTSFSTPSRPGVPLPRAVSSPLERRVVSGQKQEDDVLTSLRKSALDVLTALRALEERLRIQVGVPEDNRILAPINSQSSSVEPEYYESEYDSDDYNLNALAQVGDSGSLASLPWEERLVQESRSYRVLEGQEWEKEARMTREGVGKWVAVVEKLFLVCGEGEDGEKELPEWAKDWQGDAFARLHALLSSHLPTELALTLPSPQSEDFRSTFLSSLSDGYVLIQAYNAVLLQSSKPWGFIPEEDIHPTLAVTGGNDDLTLTGEEGKKDKEWTFRRVGNLTCFAAALRHRYQLPILMPSSTSASSFLPKPVALPQAGKDRVERSTSAPPSTPKSASSLPSTPASTTMKGRDVPKIEFDPMAVAKKLEGWEEMLEEVVRNWVAGVVREISAVREARKKRGGMI</sequence>
<dbReference type="EMBL" id="AMKT01000056">
    <property type="protein sequence ID" value="OXG18362.1"/>
    <property type="molecule type" value="Genomic_DNA"/>
</dbReference>
<protein>
    <submittedName>
        <fullName evidence="2">Uncharacterized protein</fullName>
    </submittedName>
</protein>
<dbReference type="OrthoDB" id="2534759at2759"/>
<reference evidence="2 3" key="1">
    <citation type="submission" date="2017-06" db="EMBL/GenBank/DDBJ databases">
        <title>Global population genomics of the pathogenic fungus Cryptococcus neoformans var. grubii.</title>
        <authorList>
            <person name="Cuomo C."/>
            <person name="Litvintseva A."/>
            <person name="Chen Y."/>
            <person name="Young S."/>
            <person name="Zeng Q."/>
            <person name="Chapman S."/>
            <person name="Gujja S."/>
            <person name="Saif S."/>
            <person name="Birren B."/>
        </authorList>
    </citation>
    <scope>NUCLEOTIDE SEQUENCE [LARGE SCALE GENOMIC DNA]</scope>
    <source>
        <strain evidence="2 3">Tu259-1</strain>
    </source>
</reference>
<dbReference type="PANTHER" id="PTHR38702">
    <property type="entry name" value="CALPONIN-HOMOLOGY (CH) DOMAIN-CONTAINING PROTEIN"/>
    <property type="match status" value="1"/>
</dbReference>
<feature type="compositionally biased region" description="Low complexity" evidence="1">
    <location>
        <begin position="523"/>
        <end position="545"/>
    </location>
</feature>
<organism evidence="2 3">
    <name type="scientific">Cryptococcus neoformans Tu259-1</name>
    <dbReference type="NCBI Taxonomy" id="1230072"/>
    <lineage>
        <taxon>Eukaryota</taxon>
        <taxon>Fungi</taxon>
        <taxon>Dikarya</taxon>
        <taxon>Basidiomycota</taxon>
        <taxon>Agaricomycotina</taxon>
        <taxon>Tremellomycetes</taxon>
        <taxon>Tremellales</taxon>
        <taxon>Cryptococcaceae</taxon>
        <taxon>Cryptococcus</taxon>
        <taxon>Cryptococcus neoformans species complex</taxon>
    </lineage>
</organism>
<dbReference type="AlphaFoldDB" id="A0A854Q987"/>
<comment type="caution">
    <text evidence="2">The sequence shown here is derived from an EMBL/GenBank/DDBJ whole genome shotgun (WGS) entry which is preliminary data.</text>
</comment>
<feature type="region of interest" description="Disordered" evidence="1">
    <location>
        <begin position="66"/>
        <end position="91"/>
    </location>
</feature>
<feature type="region of interest" description="Disordered" evidence="1">
    <location>
        <begin position="1"/>
        <end position="22"/>
    </location>
</feature>
<dbReference type="PANTHER" id="PTHR38702:SF1">
    <property type="entry name" value="CALPONIN-HOMOLOGY (CH) DOMAIN-CONTAINING PROTEIN"/>
    <property type="match status" value="1"/>
</dbReference>